<gene>
    <name evidence="2" type="ORF">MM415A07376_0002</name>
    <name evidence="1" type="ORF">MM415B01890_0005</name>
</gene>
<sequence>MRNEMHNIKQLITNKQTIELNEGQYFAETPKCYEIWQEKPLLKRIAIIRKTSVLWVMEK</sequence>
<accession>A0A6M3IIL3</accession>
<proteinExistence type="predicted"/>
<evidence type="ECO:0000313" key="2">
    <source>
        <dbReference type="EMBL" id="QJA68276.1"/>
    </source>
</evidence>
<reference evidence="1" key="1">
    <citation type="submission" date="2020-03" db="EMBL/GenBank/DDBJ databases">
        <title>The deep terrestrial virosphere.</title>
        <authorList>
            <person name="Holmfeldt K."/>
            <person name="Nilsson E."/>
            <person name="Simone D."/>
            <person name="Lopez-Fernandez M."/>
            <person name="Wu X."/>
            <person name="de Brujin I."/>
            <person name="Lundin D."/>
            <person name="Andersson A."/>
            <person name="Bertilsson S."/>
            <person name="Dopson M."/>
        </authorList>
    </citation>
    <scope>NUCLEOTIDE SEQUENCE</scope>
    <source>
        <strain evidence="2">MM415A07376</strain>
        <strain evidence="1">MM415B01890</strain>
    </source>
</reference>
<evidence type="ECO:0000313" key="1">
    <source>
        <dbReference type="EMBL" id="QJA56272.1"/>
    </source>
</evidence>
<dbReference type="AlphaFoldDB" id="A0A6M3IIL3"/>
<dbReference type="EMBL" id="MT141603">
    <property type="protein sequence ID" value="QJA68276.1"/>
    <property type="molecule type" value="Genomic_DNA"/>
</dbReference>
<name>A0A6M3IIL3_9ZZZZ</name>
<organism evidence="1">
    <name type="scientific">viral metagenome</name>
    <dbReference type="NCBI Taxonomy" id="1070528"/>
    <lineage>
        <taxon>unclassified sequences</taxon>
        <taxon>metagenomes</taxon>
        <taxon>organismal metagenomes</taxon>
    </lineage>
</organism>
<protein>
    <submittedName>
        <fullName evidence="1">Uncharacterized protein</fullName>
    </submittedName>
</protein>
<dbReference type="EMBL" id="MT141209">
    <property type="protein sequence ID" value="QJA56272.1"/>
    <property type="molecule type" value="Genomic_DNA"/>
</dbReference>